<dbReference type="Proteomes" id="UP000019184">
    <property type="component" value="Unassembled WGS sequence"/>
</dbReference>
<evidence type="ECO:0000313" key="2">
    <source>
        <dbReference type="Proteomes" id="UP000019184"/>
    </source>
</evidence>
<gene>
    <name evidence="1" type="ORF">BN874_1640007</name>
</gene>
<dbReference type="AlphaFoldDB" id="A0A7U7GA59"/>
<evidence type="ECO:0000313" key="1">
    <source>
        <dbReference type="EMBL" id="CDH44405.1"/>
    </source>
</evidence>
<proteinExistence type="predicted"/>
<protein>
    <submittedName>
        <fullName evidence="1">Uncharacterized protein</fullName>
    </submittedName>
</protein>
<keyword evidence="2" id="KW-1185">Reference proteome</keyword>
<dbReference type="EMBL" id="CBTK010000073">
    <property type="protein sequence ID" value="CDH44405.1"/>
    <property type="molecule type" value="Genomic_DNA"/>
</dbReference>
<reference evidence="1 2" key="1">
    <citation type="journal article" date="2014" name="ISME J.">
        <title>Candidatus Competibacter-lineage genomes retrieved from metagenomes reveal functional metabolic diversity.</title>
        <authorList>
            <person name="McIlroy S.J."/>
            <person name="Albertsen M."/>
            <person name="Andresen E.K."/>
            <person name="Saunders A.M."/>
            <person name="Kristiansen R."/>
            <person name="Stokholm-Bjerregaard M."/>
            <person name="Nielsen K.L."/>
            <person name="Nielsen P.H."/>
        </authorList>
    </citation>
    <scope>NUCLEOTIDE SEQUENCE [LARGE SCALE GENOMIC DNA]</scope>
    <source>
        <strain evidence="1 2">Run_B_J11</strain>
    </source>
</reference>
<accession>A0A7U7GA59</accession>
<comment type="caution">
    <text evidence="1">The sequence shown here is derived from an EMBL/GenBank/DDBJ whole genome shotgun (WGS) entry which is preliminary data.</text>
</comment>
<name>A0A7U7GA59_9GAMM</name>
<organism evidence="1 2">
    <name type="scientific">Candidatus Contendobacter odensis Run_B_J11</name>
    <dbReference type="NCBI Taxonomy" id="1400861"/>
    <lineage>
        <taxon>Bacteria</taxon>
        <taxon>Pseudomonadati</taxon>
        <taxon>Pseudomonadota</taxon>
        <taxon>Gammaproteobacteria</taxon>
        <taxon>Candidatus Competibacteraceae</taxon>
        <taxon>Candidatus Contendibacter</taxon>
    </lineage>
</organism>
<sequence length="73" mass="7982">MQWTLEKQHIEYLGVERRIELLLFVVAIALEQNGSFDLSQACLLSVACPVDDVSLPSKPVHSTHLDPGAAAPI</sequence>